<evidence type="ECO:0000313" key="2">
    <source>
        <dbReference type="EMBL" id="SEG42172.1"/>
    </source>
</evidence>
<dbReference type="InterPro" id="IPR017087">
    <property type="entry name" value="UCP037004"/>
</dbReference>
<dbReference type="InterPro" id="IPR007553">
    <property type="entry name" value="2-thiour_desulf"/>
</dbReference>
<sequence>MEHVRPLVAVSSCLLGAPVRYNGGHSRDRFLAEELDRYVDWRPVCPEIEIGLGAPRPTLRLVTDSGEVRLVTREGDADHTEAMRALADRRAEELAGVDGWVLKARSPSCGLRGIPRYRKGQPADRRGRGVFAERLTERLPLLPVEEEGRLHDDVLRAHFVERIFARARLRALLAGDWRPRDLVAFHTRHKLQLLAHDPDRYRRLGRVVAEAGSAPRTRVEAGYAELFAAALAVRPRRGRHVNALLHVFGPMSERLDDARRHDIVTAIEEYRQGTVPLGVPMALLRHHARGEGCAYLLAQTYFEPYPRGLVPSVTMA</sequence>
<dbReference type="EMBL" id="FNVO01000005">
    <property type="protein sequence ID" value="SEG42172.1"/>
    <property type="molecule type" value="Genomic_DNA"/>
</dbReference>
<dbReference type="InterPro" id="IPR013560">
    <property type="entry name" value="DUF1722"/>
</dbReference>
<proteinExistence type="predicted"/>
<name>A0A1H6A1E8_9ACTN</name>
<accession>A0A1H6A1E8</accession>
<reference evidence="3" key="1">
    <citation type="submission" date="2016-10" db="EMBL/GenBank/DDBJ databases">
        <authorList>
            <person name="Varghese N."/>
            <person name="Submissions S."/>
        </authorList>
    </citation>
    <scope>NUCLEOTIDE SEQUENCE [LARGE SCALE GENOMIC DNA]</scope>
    <source>
        <strain evidence="3">DSM 43163</strain>
    </source>
</reference>
<dbReference type="AlphaFoldDB" id="A0A1H6A1E8"/>
<protein>
    <submittedName>
        <fullName evidence="2">Uncharacterized conserved protein YbgA, DUF1722 family</fullName>
    </submittedName>
</protein>
<evidence type="ECO:0000259" key="1">
    <source>
        <dbReference type="Pfam" id="PF08349"/>
    </source>
</evidence>
<gene>
    <name evidence="2" type="ORF">SAMN04489712_105121</name>
</gene>
<dbReference type="PIRSF" id="PIRSF037004">
    <property type="entry name" value="UCP037004"/>
    <property type="match status" value="1"/>
</dbReference>
<dbReference type="Pfam" id="PF04463">
    <property type="entry name" value="2-thiour_desulf"/>
    <property type="match status" value="1"/>
</dbReference>
<evidence type="ECO:0000313" key="3">
    <source>
        <dbReference type="Proteomes" id="UP000236723"/>
    </source>
</evidence>
<feature type="domain" description="DUF1722" evidence="1">
    <location>
        <begin position="190"/>
        <end position="306"/>
    </location>
</feature>
<organism evidence="2 3">
    <name type="scientific">Thermomonospora echinospora</name>
    <dbReference type="NCBI Taxonomy" id="1992"/>
    <lineage>
        <taxon>Bacteria</taxon>
        <taxon>Bacillati</taxon>
        <taxon>Actinomycetota</taxon>
        <taxon>Actinomycetes</taxon>
        <taxon>Streptosporangiales</taxon>
        <taxon>Thermomonosporaceae</taxon>
        <taxon>Thermomonospora</taxon>
    </lineage>
</organism>
<dbReference type="Pfam" id="PF08349">
    <property type="entry name" value="DUF1722"/>
    <property type="match status" value="1"/>
</dbReference>
<dbReference type="Proteomes" id="UP000236723">
    <property type="component" value="Unassembled WGS sequence"/>
</dbReference>
<dbReference type="RefSeq" id="WP_103938118.1">
    <property type="nucleotide sequence ID" value="NZ_FNVO01000005.1"/>
</dbReference>
<dbReference type="PANTHER" id="PTHR30087:SF0">
    <property type="entry name" value="INNER MEMBRANE PROTEIN"/>
    <property type="match status" value="1"/>
</dbReference>
<keyword evidence="3" id="KW-1185">Reference proteome</keyword>
<dbReference type="PANTHER" id="PTHR30087">
    <property type="entry name" value="INNER MEMBRANE PROTEIN"/>
    <property type="match status" value="1"/>
</dbReference>
<dbReference type="OrthoDB" id="495783at2"/>